<evidence type="ECO:0000256" key="1">
    <source>
        <dbReference type="SAM" id="SignalP"/>
    </source>
</evidence>
<sequence length="99" mass="10627">MKHRILLPLSALLLALALAAPASANCYADYKAKKNNPLRLSYGVIELADPACRSKQAAAKAISRRISKGGWTLLNVLSIFGPEGLAQRKASAGANYLRY</sequence>
<dbReference type="EMBL" id="JBHRSK010000015">
    <property type="protein sequence ID" value="MFC2969817.1"/>
    <property type="molecule type" value="Genomic_DNA"/>
</dbReference>
<feature type="chain" id="PRO_5046044690" evidence="1">
    <location>
        <begin position="25"/>
        <end position="99"/>
    </location>
</feature>
<name>A0ABV7ALD3_9RHOB</name>
<keyword evidence="3" id="KW-1185">Reference proteome</keyword>
<feature type="signal peptide" evidence="1">
    <location>
        <begin position="1"/>
        <end position="24"/>
    </location>
</feature>
<comment type="caution">
    <text evidence="2">The sequence shown here is derived from an EMBL/GenBank/DDBJ whole genome shotgun (WGS) entry which is preliminary data.</text>
</comment>
<dbReference type="RefSeq" id="WP_377834578.1">
    <property type="nucleotide sequence ID" value="NZ_JBHRSK010000015.1"/>
</dbReference>
<evidence type="ECO:0000313" key="2">
    <source>
        <dbReference type="EMBL" id="MFC2969817.1"/>
    </source>
</evidence>
<keyword evidence="1" id="KW-0732">Signal</keyword>
<gene>
    <name evidence="2" type="ORF">ACFOES_17090</name>
</gene>
<protein>
    <submittedName>
        <fullName evidence="2">Uncharacterized protein</fullName>
    </submittedName>
</protein>
<proteinExistence type="predicted"/>
<dbReference type="Proteomes" id="UP001595443">
    <property type="component" value="Unassembled WGS sequence"/>
</dbReference>
<evidence type="ECO:0000313" key="3">
    <source>
        <dbReference type="Proteomes" id="UP001595443"/>
    </source>
</evidence>
<organism evidence="2 3">
    <name type="scientific">Acidimangrovimonas pyrenivorans</name>
    <dbReference type="NCBI Taxonomy" id="2030798"/>
    <lineage>
        <taxon>Bacteria</taxon>
        <taxon>Pseudomonadati</taxon>
        <taxon>Pseudomonadota</taxon>
        <taxon>Alphaproteobacteria</taxon>
        <taxon>Rhodobacterales</taxon>
        <taxon>Paracoccaceae</taxon>
        <taxon>Acidimangrovimonas</taxon>
    </lineage>
</organism>
<reference evidence="3" key="1">
    <citation type="journal article" date="2019" name="Int. J. Syst. Evol. Microbiol.">
        <title>The Global Catalogue of Microorganisms (GCM) 10K type strain sequencing project: providing services to taxonomists for standard genome sequencing and annotation.</title>
        <authorList>
            <consortium name="The Broad Institute Genomics Platform"/>
            <consortium name="The Broad Institute Genome Sequencing Center for Infectious Disease"/>
            <person name="Wu L."/>
            <person name="Ma J."/>
        </authorList>
    </citation>
    <scope>NUCLEOTIDE SEQUENCE [LARGE SCALE GENOMIC DNA]</scope>
    <source>
        <strain evidence="3">KCTC 62192</strain>
    </source>
</reference>
<accession>A0ABV7ALD3</accession>